<dbReference type="InterPro" id="IPR018891">
    <property type="entry name" value="AIPR_C"/>
</dbReference>
<dbReference type="AlphaFoldDB" id="A0A3A9Y0A3"/>
<gene>
    <name evidence="2" type="ORF">D7044_18360</name>
</gene>
<evidence type="ECO:0000313" key="3">
    <source>
        <dbReference type="Proteomes" id="UP000275865"/>
    </source>
</evidence>
<reference evidence="2 3" key="1">
    <citation type="submission" date="2018-09" db="EMBL/GenBank/DDBJ databases">
        <title>Micromonospora sp. nov. MS1-9, isolated from a root of Musa sp.</title>
        <authorList>
            <person name="Kuncharoen N."/>
            <person name="Kudo T."/>
            <person name="Ohkuma M."/>
            <person name="Yuki M."/>
            <person name="Tanasupawat S."/>
        </authorList>
    </citation>
    <scope>NUCLEOTIDE SEQUENCE [LARGE SCALE GENOMIC DNA]</scope>
    <source>
        <strain evidence="2 3">MS1-9</strain>
    </source>
</reference>
<name>A0A3A9Y0A3_9ACTN</name>
<evidence type="ECO:0000313" key="2">
    <source>
        <dbReference type="EMBL" id="RKN31200.1"/>
    </source>
</evidence>
<dbReference type="Pfam" id="PF10592">
    <property type="entry name" value="AIPR"/>
    <property type="match status" value="1"/>
</dbReference>
<accession>A0A3A9Y0A3</accession>
<feature type="domain" description="Abortive phage infection protein C-terminal" evidence="1">
    <location>
        <begin position="254"/>
        <end position="409"/>
    </location>
</feature>
<dbReference type="Proteomes" id="UP000275865">
    <property type="component" value="Unassembled WGS sequence"/>
</dbReference>
<comment type="caution">
    <text evidence="2">The sequence shown here is derived from an EMBL/GenBank/DDBJ whole genome shotgun (WGS) entry which is preliminary data.</text>
</comment>
<evidence type="ECO:0000259" key="1">
    <source>
        <dbReference type="Pfam" id="PF10592"/>
    </source>
</evidence>
<organism evidence="2 3">
    <name type="scientific">Micromonospora musae</name>
    <dbReference type="NCBI Taxonomy" id="1894970"/>
    <lineage>
        <taxon>Bacteria</taxon>
        <taxon>Bacillati</taxon>
        <taxon>Actinomycetota</taxon>
        <taxon>Actinomycetes</taxon>
        <taxon>Micromonosporales</taxon>
        <taxon>Micromonosporaceae</taxon>
        <taxon>Micromonospora</taxon>
    </lineage>
</organism>
<sequence length="716" mass="79138">MRPTSPRAAHDDAALQVRQVEAVLRAVYVDGGLLDLSDLDGKPDEEREPRVLSRALAAQAVRIVTGWTPQEASLVVIDGVADQGIDAIAVVDGADPHVYLVQAKWSKTGRANCDRAAIMELLTGLRLIDDEDFAPFNPRGQQLAERAKSVMARGPVPVTQVIALMRAEEVTPGFRLAIENGENEFNRHGDVLGHRIIVASEVWTSVREDIAPKPVKLAADLFPWFSISTPYESYQGVVEAEQVLEWVGHGSNLFSLNIRNPLGRTPINNEIIDTLSREPAHFWYFNNGVTILCESVERVQQSMRFPQSRPLSLTLHNASVVNGAQTVRSVAEAVATDEVAASAKVGVRIIVTGKAVDFAKQATQATNRQNRVEARDFIALDPIQAAILEEMRAELGLEYSVRRSELEPQPDTGCSVVEAACALACAHPDSQYAARIATTLDVLWERGSQGIYDALFRPQPGAYLLWNAVQVLRQVRRTLHELRPRYAGRGAALTEHGVYLLAHLVFGRLDTDAIDEPDTKLEWAEHAVEETKQLVQELLPMVAGVIDELYTERSQIRSVCSDISRCREIAERLLGGAGTERIPDPNKYRRVPAQRKRRPNAVSVLIDQAVLAEGEALVLSPGNRVEAEALNDWVAEDRTRARATWIPHRTKPILWAADGLQYSPSGLISHIWELARWEDRPVANQGTARWAIKTGETLADLAWRALGELELSEESA</sequence>
<protein>
    <submittedName>
        <fullName evidence="2">Abortive phage infection protein</fullName>
    </submittedName>
</protein>
<proteinExistence type="predicted"/>
<dbReference type="EMBL" id="RAZT01000008">
    <property type="protein sequence ID" value="RKN31200.1"/>
    <property type="molecule type" value="Genomic_DNA"/>
</dbReference>